<keyword evidence="13" id="KW-0121">Carboxypeptidase</keyword>
<dbReference type="OrthoDB" id="9795979at2"/>
<keyword evidence="3 13" id="KW-0378">Hydrolase</keyword>
<dbReference type="Gene3D" id="3.40.710.10">
    <property type="entry name" value="DD-peptidase/beta-lactamase superfamily"/>
    <property type="match status" value="1"/>
</dbReference>
<dbReference type="PANTHER" id="PTHR21581:SF6">
    <property type="entry name" value="TRAFFICKING PROTEIN PARTICLE COMPLEX SUBUNIT 12"/>
    <property type="match status" value="1"/>
</dbReference>
<dbReference type="AlphaFoldDB" id="A0A1R4H1W7"/>
<feature type="domain" description="Peptidase S11 D-alanyl-D-alanine carboxypeptidase A N-terminal" evidence="12">
    <location>
        <begin position="25"/>
        <end position="244"/>
    </location>
</feature>
<dbReference type="EC" id="3.4.16.4" evidence="13"/>
<evidence type="ECO:0000256" key="2">
    <source>
        <dbReference type="ARBA" id="ARBA00022729"/>
    </source>
</evidence>
<keyword evidence="4" id="KW-0133">Cell shape</keyword>
<dbReference type="InterPro" id="IPR018044">
    <property type="entry name" value="Peptidase_S11"/>
</dbReference>
<dbReference type="GO" id="GO:0008360">
    <property type="term" value="P:regulation of cell shape"/>
    <property type="evidence" value="ECO:0007669"/>
    <property type="project" value="UniProtKB-KW"/>
</dbReference>
<dbReference type="Proteomes" id="UP000195667">
    <property type="component" value="Unassembled WGS sequence"/>
</dbReference>
<gene>
    <name evidence="13" type="ORF">CRENPOLYSF1_140004</name>
</gene>
<evidence type="ECO:0000256" key="1">
    <source>
        <dbReference type="ARBA" id="ARBA00007164"/>
    </source>
</evidence>
<feature type="region of interest" description="Disordered" evidence="10">
    <location>
        <begin position="308"/>
        <end position="327"/>
    </location>
</feature>
<feature type="signal peptide" evidence="11">
    <location>
        <begin position="1"/>
        <end position="25"/>
    </location>
</feature>
<dbReference type="GO" id="GO:0071555">
    <property type="term" value="P:cell wall organization"/>
    <property type="evidence" value="ECO:0007669"/>
    <property type="project" value="UniProtKB-KW"/>
</dbReference>
<sequence>MTNVKYLPRLIVPFCLIITSGLSHARYAAIVVNANTGNVIEQVDAHKAWYPASLTKVMTLYMVFDALRDRRLHLDDMMTVSSHAAQQKPSKLGLRAGERLSVEDAVLAVITRSANDAAVVLAEEIGGTEYNFATQMTRQAHELNMSNSNFMNATGLPHDRQVTTAHDMAVIAWRVQRDFPEYYRLFSTHSFYYNGKEYTSTNKFVASYPGAEGMKTGYTCGSGHNLIATAQQDGQRLIGVVLGGMTSSERYDLMYDFMDAGFSNDSGDGRAYGRQTHINDVPSGSAGAPPYQLSCGNKPESSYVYNGESSKNWTDENNASDEPKSIRKSHTLYTPVTYKPTVSHTDQQWSVDLGEYPTQYAAENFNKQAGLSLAQTLSPARPMVIKRQLLNNQSRWHALWSGYNSIYTAGDVCKVLWQKNVQCTVSRPEGLSASRTALR</sequence>
<proteinExistence type="inferred from homology"/>
<evidence type="ECO:0000256" key="9">
    <source>
        <dbReference type="RuleBase" id="RU004016"/>
    </source>
</evidence>
<feature type="active site" evidence="7">
    <location>
        <position position="113"/>
    </location>
</feature>
<reference evidence="14" key="1">
    <citation type="submission" date="2017-02" db="EMBL/GenBank/DDBJ databases">
        <authorList>
            <person name="Daims H."/>
        </authorList>
    </citation>
    <scope>NUCLEOTIDE SEQUENCE [LARGE SCALE GENOMIC DNA]</scope>
</reference>
<evidence type="ECO:0000313" key="13">
    <source>
        <dbReference type="EMBL" id="SJM90237.1"/>
    </source>
</evidence>
<keyword evidence="5" id="KW-0573">Peptidoglycan synthesis</keyword>
<dbReference type="GO" id="GO:0006508">
    <property type="term" value="P:proteolysis"/>
    <property type="evidence" value="ECO:0007669"/>
    <property type="project" value="InterPro"/>
</dbReference>
<organism evidence="13 14">
    <name type="scientific">Crenothrix polyspora</name>
    <dbReference type="NCBI Taxonomy" id="360316"/>
    <lineage>
        <taxon>Bacteria</taxon>
        <taxon>Pseudomonadati</taxon>
        <taxon>Pseudomonadota</taxon>
        <taxon>Gammaproteobacteria</taxon>
        <taxon>Methylococcales</taxon>
        <taxon>Crenotrichaceae</taxon>
        <taxon>Crenothrix</taxon>
    </lineage>
</organism>
<accession>A0A1R4H1W7</accession>
<evidence type="ECO:0000256" key="6">
    <source>
        <dbReference type="ARBA" id="ARBA00023316"/>
    </source>
</evidence>
<keyword evidence="6" id="KW-0961">Cell wall biogenesis/degradation</keyword>
<keyword evidence="13" id="KW-0645">Protease</keyword>
<evidence type="ECO:0000256" key="10">
    <source>
        <dbReference type="SAM" id="MobiDB-lite"/>
    </source>
</evidence>
<evidence type="ECO:0000256" key="8">
    <source>
        <dbReference type="PIRSR" id="PIRSR618044-2"/>
    </source>
</evidence>
<feature type="compositionally biased region" description="Polar residues" evidence="10">
    <location>
        <begin position="308"/>
        <end position="317"/>
    </location>
</feature>
<dbReference type="InterPro" id="IPR001967">
    <property type="entry name" value="Peptidase_S11_N"/>
</dbReference>
<dbReference type="GO" id="GO:0009002">
    <property type="term" value="F:serine-type D-Ala-D-Ala carboxypeptidase activity"/>
    <property type="evidence" value="ECO:0007669"/>
    <property type="project" value="UniProtKB-EC"/>
</dbReference>
<evidence type="ECO:0000313" key="14">
    <source>
        <dbReference type="Proteomes" id="UP000195667"/>
    </source>
</evidence>
<feature type="active site" description="Acyl-ester intermediate" evidence="7">
    <location>
        <position position="53"/>
    </location>
</feature>
<evidence type="ECO:0000256" key="7">
    <source>
        <dbReference type="PIRSR" id="PIRSR618044-1"/>
    </source>
</evidence>
<comment type="similarity">
    <text evidence="1 9">Belongs to the peptidase S11 family.</text>
</comment>
<dbReference type="SUPFAM" id="SSF56601">
    <property type="entry name" value="beta-lactamase/transpeptidase-like"/>
    <property type="match status" value="1"/>
</dbReference>
<dbReference type="GO" id="GO:0009252">
    <property type="term" value="P:peptidoglycan biosynthetic process"/>
    <property type="evidence" value="ECO:0007669"/>
    <property type="project" value="UniProtKB-KW"/>
</dbReference>
<feature type="binding site" evidence="8">
    <location>
        <position position="215"/>
    </location>
    <ligand>
        <name>substrate</name>
    </ligand>
</feature>
<evidence type="ECO:0000256" key="4">
    <source>
        <dbReference type="ARBA" id="ARBA00022960"/>
    </source>
</evidence>
<dbReference type="PRINTS" id="PR00725">
    <property type="entry name" value="DADACBPTASE1"/>
</dbReference>
<evidence type="ECO:0000256" key="5">
    <source>
        <dbReference type="ARBA" id="ARBA00022984"/>
    </source>
</evidence>
<name>A0A1R4H1W7_9GAMM</name>
<evidence type="ECO:0000256" key="3">
    <source>
        <dbReference type="ARBA" id="ARBA00022801"/>
    </source>
</evidence>
<evidence type="ECO:0000256" key="11">
    <source>
        <dbReference type="SAM" id="SignalP"/>
    </source>
</evidence>
<keyword evidence="2 11" id="KW-0732">Signal</keyword>
<feature type="active site" description="Proton acceptor" evidence="7">
    <location>
        <position position="56"/>
    </location>
</feature>
<feature type="chain" id="PRO_5012751748" evidence="11">
    <location>
        <begin position="26"/>
        <end position="439"/>
    </location>
</feature>
<dbReference type="RefSeq" id="WP_087142449.1">
    <property type="nucleotide sequence ID" value="NZ_FUKI01000046.1"/>
</dbReference>
<dbReference type="Pfam" id="PF00768">
    <property type="entry name" value="Peptidase_S11"/>
    <property type="match status" value="1"/>
</dbReference>
<dbReference type="PANTHER" id="PTHR21581">
    <property type="entry name" value="D-ALANYL-D-ALANINE CARBOXYPEPTIDASE"/>
    <property type="match status" value="1"/>
</dbReference>
<dbReference type="InterPro" id="IPR012338">
    <property type="entry name" value="Beta-lactam/transpept-like"/>
</dbReference>
<protein>
    <submittedName>
        <fullName evidence="13">Putative Serine-type D-Ala-D-Ala carboxypeptidase</fullName>
        <ecNumber evidence="13">3.4.16.4</ecNumber>
    </submittedName>
</protein>
<dbReference type="EMBL" id="FUKI01000046">
    <property type="protein sequence ID" value="SJM90237.1"/>
    <property type="molecule type" value="Genomic_DNA"/>
</dbReference>
<evidence type="ECO:0000259" key="12">
    <source>
        <dbReference type="Pfam" id="PF00768"/>
    </source>
</evidence>
<keyword evidence="14" id="KW-1185">Reference proteome</keyword>